<evidence type="ECO:0000313" key="2">
    <source>
        <dbReference type="Proteomes" id="UP001055439"/>
    </source>
</evidence>
<dbReference type="Proteomes" id="UP001055439">
    <property type="component" value="Chromosome 4"/>
</dbReference>
<name>A0A9E7FNI5_9LILI</name>
<accession>A0A9E7FNI5</accession>
<dbReference type="EMBL" id="CP097506">
    <property type="protein sequence ID" value="URD99114.1"/>
    <property type="molecule type" value="Genomic_DNA"/>
</dbReference>
<organism evidence="1 2">
    <name type="scientific">Musa troglodytarum</name>
    <name type="common">fe'i banana</name>
    <dbReference type="NCBI Taxonomy" id="320322"/>
    <lineage>
        <taxon>Eukaryota</taxon>
        <taxon>Viridiplantae</taxon>
        <taxon>Streptophyta</taxon>
        <taxon>Embryophyta</taxon>
        <taxon>Tracheophyta</taxon>
        <taxon>Spermatophyta</taxon>
        <taxon>Magnoliopsida</taxon>
        <taxon>Liliopsida</taxon>
        <taxon>Zingiberales</taxon>
        <taxon>Musaceae</taxon>
        <taxon>Musa</taxon>
    </lineage>
</organism>
<gene>
    <name evidence="1" type="ORF">MUK42_37726</name>
</gene>
<sequence length="118" mass="13282">MGFFCGFREWAYLAPTCHINDISHLGERHRAVDEVSRVISGSPLGQSSMVTEERERERALRIAGRKMVVIVAGLQICGCHGRRAKAETASYHERCTRMIQGKGNIFHLHTETKACSHM</sequence>
<proteinExistence type="predicted"/>
<reference evidence="1" key="1">
    <citation type="submission" date="2022-05" db="EMBL/GenBank/DDBJ databases">
        <title>The Musa troglodytarum L. genome provides insights into the mechanism of non-climacteric behaviour and enrichment of carotenoids.</title>
        <authorList>
            <person name="Wang J."/>
        </authorList>
    </citation>
    <scope>NUCLEOTIDE SEQUENCE</scope>
    <source>
        <tissue evidence="1">Leaf</tissue>
    </source>
</reference>
<keyword evidence="2" id="KW-1185">Reference proteome</keyword>
<evidence type="ECO:0000313" key="1">
    <source>
        <dbReference type="EMBL" id="URD99114.1"/>
    </source>
</evidence>
<dbReference type="AlphaFoldDB" id="A0A9E7FNI5"/>
<protein>
    <submittedName>
        <fullName evidence="1">Uncharacterized protein</fullName>
    </submittedName>
</protein>